<sequence>MTPHIGHWQNCRTTSVQLCQLSENCLISKVSHVRRSSVEEQRYLLLMQDASGTGLEANFCYAIFQANIFLTITFLMNNQLAIDKILLNQLCHNENRIKLLSAKVNGNEAAAVIAVVVDGVVGVVDVIIGVVAVDIVNSLAGLRFTIVVLITVVVSGDEGVVG</sequence>
<proteinExistence type="predicted"/>
<evidence type="ECO:0000313" key="2">
    <source>
        <dbReference type="Proteomes" id="UP000092460"/>
    </source>
</evidence>
<reference evidence="2" key="1">
    <citation type="submission" date="2015-01" db="EMBL/GenBank/DDBJ databases">
        <authorList>
            <person name="Aksoy S."/>
            <person name="Warren W."/>
            <person name="Wilson R.K."/>
        </authorList>
    </citation>
    <scope>NUCLEOTIDE SEQUENCE [LARGE SCALE GENOMIC DNA]</scope>
    <source>
        <strain evidence="2">IAEA</strain>
    </source>
</reference>
<organism evidence="1 2">
    <name type="scientific">Glossina palpalis gambiensis</name>
    <dbReference type="NCBI Taxonomy" id="67801"/>
    <lineage>
        <taxon>Eukaryota</taxon>
        <taxon>Metazoa</taxon>
        <taxon>Ecdysozoa</taxon>
        <taxon>Arthropoda</taxon>
        <taxon>Hexapoda</taxon>
        <taxon>Insecta</taxon>
        <taxon>Pterygota</taxon>
        <taxon>Neoptera</taxon>
        <taxon>Endopterygota</taxon>
        <taxon>Diptera</taxon>
        <taxon>Brachycera</taxon>
        <taxon>Muscomorpha</taxon>
        <taxon>Hippoboscoidea</taxon>
        <taxon>Glossinidae</taxon>
        <taxon>Glossina</taxon>
    </lineage>
</organism>
<reference evidence="1" key="2">
    <citation type="submission" date="2020-05" db="UniProtKB">
        <authorList>
            <consortium name="EnsemblMetazoa"/>
        </authorList>
    </citation>
    <scope>IDENTIFICATION</scope>
    <source>
        <strain evidence="1">IAEA</strain>
    </source>
</reference>
<dbReference type="AlphaFoldDB" id="A0A1B0B8D1"/>
<dbReference type="VEuPathDB" id="VectorBase:GPPI022175"/>
<dbReference type="EMBL" id="JXJN01009892">
    <property type="status" value="NOT_ANNOTATED_CDS"/>
    <property type="molecule type" value="Genomic_DNA"/>
</dbReference>
<evidence type="ECO:0000313" key="1">
    <source>
        <dbReference type="EnsemblMetazoa" id="GPPI022175-PA"/>
    </source>
</evidence>
<accession>A0A1B0B8D1</accession>
<protein>
    <submittedName>
        <fullName evidence="1">Uncharacterized protein</fullName>
    </submittedName>
</protein>
<name>A0A1B0B8D1_9MUSC</name>
<dbReference type="EnsemblMetazoa" id="GPPI022175-RA">
    <property type="protein sequence ID" value="GPPI022175-PA"/>
    <property type="gene ID" value="GPPI022175"/>
</dbReference>
<dbReference type="Proteomes" id="UP000092460">
    <property type="component" value="Unassembled WGS sequence"/>
</dbReference>
<keyword evidence="2" id="KW-1185">Reference proteome</keyword>